<gene>
    <name evidence="1" type="ORF">JY651_40420</name>
</gene>
<name>A0ABX7NR92_9BACT</name>
<accession>A0ABX7NR92</accession>
<protein>
    <submittedName>
        <fullName evidence="1">Uncharacterized protein</fullName>
    </submittedName>
</protein>
<organism evidence="1 2">
    <name type="scientific">Pyxidicoccus parkwayensis</name>
    <dbReference type="NCBI Taxonomy" id="2813578"/>
    <lineage>
        <taxon>Bacteria</taxon>
        <taxon>Pseudomonadati</taxon>
        <taxon>Myxococcota</taxon>
        <taxon>Myxococcia</taxon>
        <taxon>Myxococcales</taxon>
        <taxon>Cystobacterineae</taxon>
        <taxon>Myxococcaceae</taxon>
        <taxon>Pyxidicoccus</taxon>
    </lineage>
</organism>
<dbReference type="Proteomes" id="UP000662747">
    <property type="component" value="Chromosome"/>
</dbReference>
<evidence type="ECO:0000313" key="1">
    <source>
        <dbReference type="EMBL" id="QSQ21390.1"/>
    </source>
</evidence>
<dbReference type="RefSeq" id="WP_206722968.1">
    <property type="nucleotide sequence ID" value="NZ_CP071090.1"/>
</dbReference>
<reference evidence="1 2" key="1">
    <citation type="submission" date="2021-02" db="EMBL/GenBank/DDBJ databases">
        <title>De Novo genome assembly of isolated myxobacteria.</title>
        <authorList>
            <person name="Stevens D.C."/>
        </authorList>
    </citation>
    <scope>NUCLEOTIDE SEQUENCE [LARGE SCALE GENOMIC DNA]</scope>
    <source>
        <strain evidence="2">SCPEA02</strain>
    </source>
</reference>
<dbReference type="EMBL" id="CP071090">
    <property type="protein sequence ID" value="QSQ21390.1"/>
    <property type="molecule type" value="Genomic_DNA"/>
</dbReference>
<evidence type="ECO:0000313" key="2">
    <source>
        <dbReference type="Proteomes" id="UP000662747"/>
    </source>
</evidence>
<keyword evidence="2" id="KW-1185">Reference proteome</keyword>
<sequence>MPGDEGARLARALVSLDGLSVGDAFGCGTSGSAGHTFIPAKWLAAREPLRRRV</sequence>
<proteinExistence type="predicted"/>